<accession>A0A7J0F6A6</accession>
<keyword evidence="1" id="KW-0472">Membrane</keyword>
<keyword evidence="1" id="KW-0812">Transmembrane</keyword>
<name>A0A7J0F6A6_9ERIC</name>
<keyword evidence="1" id="KW-1133">Transmembrane helix</keyword>
<sequence>MPKTNVLLDPLFENRALKGLILCATSNCTRVVTILGTNIIGLVATGLAIAANQSSFQRTRKLKETVLGAGEDARKTIRKVTEAMNQMQKLLLPYDPKTCDLLNSTSRQLGRESRVIRNFDRKNERSINKAIQIS</sequence>
<comment type="caution">
    <text evidence="2">The sequence shown here is derived from an EMBL/GenBank/DDBJ whole genome shotgun (WGS) entry which is preliminary data.</text>
</comment>
<feature type="transmembrane region" description="Helical" evidence="1">
    <location>
        <begin position="31"/>
        <end position="51"/>
    </location>
</feature>
<evidence type="ECO:0000256" key="1">
    <source>
        <dbReference type="SAM" id="Phobius"/>
    </source>
</evidence>
<dbReference type="Proteomes" id="UP000585474">
    <property type="component" value="Unassembled WGS sequence"/>
</dbReference>
<evidence type="ECO:0000313" key="2">
    <source>
        <dbReference type="EMBL" id="GFY93729.1"/>
    </source>
</evidence>
<dbReference type="AlphaFoldDB" id="A0A7J0F6A6"/>
<protein>
    <submittedName>
        <fullName evidence="2">Uncharacterized protein</fullName>
    </submittedName>
</protein>
<gene>
    <name evidence="2" type="ORF">Acr_09g0001750</name>
</gene>
<proteinExistence type="predicted"/>
<evidence type="ECO:0000313" key="3">
    <source>
        <dbReference type="Proteomes" id="UP000585474"/>
    </source>
</evidence>
<organism evidence="2 3">
    <name type="scientific">Actinidia rufa</name>
    <dbReference type="NCBI Taxonomy" id="165716"/>
    <lineage>
        <taxon>Eukaryota</taxon>
        <taxon>Viridiplantae</taxon>
        <taxon>Streptophyta</taxon>
        <taxon>Embryophyta</taxon>
        <taxon>Tracheophyta</taxon>
        <taxon>Spermatophyta</taxon>
        <taxon>Magnoliopsida</taxon>
        <taxon>eudicotyledons</taxon>
        <taxon>Gunneridae</taxon>
        <taxon>Pentapetalae</taxon>
        <taxon>asterids</taxon>
        <taxon>Ericales</taxon>
        <taxon>Actinidiaceae</taxon>
        <taxon>Actinidia</taxon>
    </lineage>
</organism>
<dbReference type="EMBL" id="BJWL01000009">
    <property type="protein sequence ID" value="GFY93729.1"/>
    <property type="molecule type" value="Genomic_DNA"/>
</dbReference>
<dbReference type="OrthoDB" id="1056237at2759"/>
<reference evidence="2 3" key="1">
    <citation type="submission" date="2019-07" db="EMBL/GenBank/DDBJ databases">
        <title>De Novo Assembly of kiwifruit Actinidia rufa.</title>
        <authorList>
            <person name="Sugita-Konishi S."/>
            <person name="Sato K."/>
            <person name="Mori E."/>
            <person name="Abe Y."/>
            <person name="Kisaki G."/>
            <person name="Hamano K."/>
            <person name="Suezawa K."/>
            <person name="Otani M."/>
            <person name="Fukuda T."/>
            <person name="Manabe T."/>
            <person name="Gomi K."/>
            <person name="Tabuchi M."/>
            <person name="Akimitsu K."/>
            <person name="Kataoka I."/>
        </authorList>
    </citation>
    <scope>NUCLEOTIDE SEQUENCE [LARGE SCALE GENOMIC DNA]</scope>
    <source>
        <strain evidence="3">cv. Fuchu</strain>
    </source>
</reference>
<keyword evidence="3" id="KW-1185">Reference proteome</keyword>